<dbReference type="InterPro" id="IPR032675">
    <property type="entry name" value="LRR_dom_sf"/>
</dbReference>
<dbReference type="PaxDb" id="3827-XP_004498673.1"/>
<evidence type="ECO:0000256" key="4">
    <source>
        <dbReference type="ARBA" id="ARBA00022821"/>
    </source>
</evidence>
<evidence type="ECO:0000313" key="11">
    <source>
        <dbReference type="RefSeq" id="XP_004498674.1"/>
    </source>
</evidence>
<dbReference type="Proteomes" id="UP000087171">
    <property type="component" value="Chromosome Ca4"/>
</dbReference>
<dbReference type="RefSeq" id="XP_027189217.1">
    <property type="nucleotide sequence ID" value="XM_027333416.1"/>
</dbReference>
<evidence type="ECO:0000256" key="2">
    <source>
        <dbReference type="ARBA" id="ARBA00022737"/>
    </source>
</evidence>
<organism evidence="10 12">
    <name type="scientific">Cicer arietinum</name>
    <name type="common">Chickpea</name>
    <name type="synonym">Garbanzo</name>
    <dbReference type="NCBI Taxonomy" id="3827"/>
    <lineage>
        <taxon>Eukaryota</taxon>
        <taxon>Viridiplantae</taxon>
        <taxon>Streptophyta</taxon>
        <taxon>Embryophyta</taxon>
        <taxon>Tracheophyta</taxon>
        <taxon>Spermatophyta</taxon>
        <taxon>Magnoliopsida</taxon>
        <taxon>eudicotyledons</taxon>
        <taxon>Gunneridae</taxon>
        <taxon>Pentapetalae</taxon>
        <taxon>rosids</taxon>
        <taxon>fabids</taxon>
        <taxon>Fabales</taxon>
        <taxon>Fabaceae</taxon>
        <taxon>Papilionoideae</taxon>
        <taxon>50 kb inversion clade</taxon>
        <taxon>NPAAA clade</taxon>
        <taxon>Hologalegina</taxon>
        <taxon>IRL clade</taxon>
        <taxon>Cicereae</taxon>
        <taxon>Cicer</taxon>
    </lineage>
</organism>
<evidence type="ECO:0000259" key="6">
    <source>
        <dbReference type="Pfam" id="PF00931"/>
    </source>
</evidence>
<dbReference type="PANTHER" id="PTHR36766">
    <property type="entry name" value="PLANT BROAD-SPECTRUM MILDEW RESISTANCE PROTEIN RPW8"/>
    <property type="match status" value="1"/>
</dbReference>
<dbReference type="Pfam" id="PF25019">
    <property type="entry name" value="LRR_R13L1-DRL21"/>
    <property type="match status" value="1"/>
</dbReference>
<keyword evidence="3" id="KW-0547">Nucleotide-binding</keyword>
<dbReference type="GO" id="GO:0005524">
    <property type="term" value="F:ATP binding"/>
    <property type="evidence" value="ECO:0007669"/>
    <property type="project" value="UniProtKB-KW"/>
</dbReference>
<evidence type="ECO:0000256" key="3">
    <source>
        <dbReference type="ARBA" id="ARBA00022741"/>
    </source>
</evidence>
<protein>
    <submittedName>
        <fullName evidence="11 12">Disease resistance RPP13-like protein 1</fullName>
    </submittedName>
</protein>
<dbReference type="InterPro" id="IPR002182">
    <property type="entry name" value="NB-ARC"/>
</dbReference>
<dbReference type="PANTHER" id="PTHR36766:SF40">
    <property type="entry name" value="DISEASE RESISTANCE PROTEIN RGA3"/>
    <property type="match status" value="1"/>
</dbReference>
<dbReference type="InterPro" id="IPR058922">
    <property type="entry name" value="WHD_DRP"/>
</dbReference>
<dbReference type="PRINTS" id="PR00364">
    <property type="entry name" value="DISEASERSIST"/>
</dbReference>
<dbReference type="Pfam" id="PF23559">
    <property type="entry name" value="WHD_DRP"/>
    <property type="match status" value="1"/>
</dbReference>
<dbReference type="eggNOG" id="KOG4658">
    <property type="taxonomic scope" value="Eukaryota"/>
</dbReference>
<evidence type="ECO:0000313" key="10">
    <source>
        <dbReference type="Proteomes" id="UP000087171"/>
    </source>
</evidence>
<reference evidence="11 12" key="2">
    <citation type="submission" date="2025-04" db="UniProtKB">
        <authorList>
            <consortium name="RefSeq"/>
        </authorList>
    </citation>
    <scope>IDENTIFICATION</scope>
    <source>
        <tissue evidence="11 12">Etiolated seedlings</tissue>
    </source>
</reference>
<dbReference type="Gene3D" id="1.10.8.430">
    <property type="entry name" value="Helical domain of apoptotic protease-activating factors"/>
    <property type="match status" value="1"/>
</dbReference>
<feature type="domain" description="Disease resistance N-terminal" evidence="7">
    <location>
        <begin position="13"/>
        <end position="101"/>
    </location>
</feature>
<name>A0A1S2Y547_CICAR</name>
<dbReference type="GO" id="GO:0043531">
    <property type="term" value="F:ADP binding"/>
    <property type="evidence" value="ECO:0007669"/>
    <property type="project" value="InterPro"/>
</dbReference>
<dbReference type="KEGG" id="cam:101513929"/>
<dbReference type="InterPro" id="IPR041118">
    <property type="entry name" value="Rx_N"/>
</dbReference>
<dbReference type="InterPro" id="IPR003591">
    <property type="entry name" value="Leu-rich_rpt_typical-subtyp"/>
</dbReference>
<accession>A0A1S2Y547</accession>
<evidence type="ECO:0000259" key="9">
    <source>
        <dbReference type="Pfam" id="PF25019"/>
    </source>
</evidence>
<evidence type="ECO:0000259" key="7">
    <source>
        <dbReference type="Pfam" id="PF18052"/>
    </source>
</evidence>
<dbReference type="InterPro" id="IPR036388">
    <property type="entry name" value="WH-like_DNA-bd_sf"/>
</dbReference>
<dbReference type="AlphaFoldDB" id="A0A1S2Y547"/>
<gene>
    <name evidence="11 12" type="primary">LOC101513929</name>
</gene>
<dbReference type="Pfam" id="PF00931">
    <property type="entry name" value="NB-ARC"/>
    <property type="match status" value="1"/>
</dbReference>
<keyword evidence="10" id="KW-1185">Reference proteome</keyword>
<dbReference type="SUPFAM" id="SSF52058">
    <property type="entry name" value="L domain-like"/>
    <property type="match status" value="2"/>
</dbReference>
<dbReference type="FunFam" id="1.10.10.10:FF:000322">
    <property type="entry name" value="Probable disease resistance protein At1g63360"/>
    <property type="match status" value="1"/>
</dbReference>
<dbReference type="SMART" id="SM00369">
    <property type="entry name" value="LRR_TYP"/>
    <property type="match status" value="2"/>
</dbReference>
<dbReference type="Gene3D" id="3.80.10.10">
    <property type="entry name" value="Ribonuclease Inhibitor"/>
    <property type="match status" value="3"/>
</dbReference>
<evidence type="ECO:0000256" key="1">
    <source>
        <dbReference type="ARBA" id="ARBA00022614"/>
    </source>
</evidence>
<dbReference type="GO" id="GO:0051707">
    <property type="term" value="P:response to other organism"/>
    <property type="evidence" value="ECO:0007669"/>
    <property type="project" value="UniProtKB-ARBA"/>
</dbReference>
<feature type="domain" description="Disease resistance protein winged helix" evidence="8">
    <location>
        <begin position="435"/>
        <end position="504"/>
    </location>
</feature>
<keyword evidence="4" id="KW-0611">Plant defense</keyword>
<dbReference type="SUPFAM" id="SSF52540">
    <property type="entry name" value="P-loop containing nucleoside triphosphate hydrolases"/>
    <property type="match status" value="1"/>
</dbReference>
<dbReference type="Gene3D" id="3.40.50.300">
    <property type="entry name" value="P-loop containing nucleotide triphosphate hydrolases"/>
    <property type="match status" value="1"/>
</dbReference>
<dbReference type="Pfam" id="PF18052">
    <property type="entry name" value="Rx_N"/>
    <property type="match status" value="1"/>
</dbReference>
<dbReference type="GeneID" id="101513929"/>
<feature type="domain" description="R13L1/DRL21-like LRR repeat region" evidence="9">
    <location>
        <begin position="694"/>
        <end position="823"/>
    </location>
</feature>
<evidence type="ECO:0000313" key="12">
    <source>
        <dbReference type="RefSeq" id="XP_027189217.1"/>
    </source>
</evidence>
<evidence type="ECO:0000256" key="5">
    <source>
        <dbReference type="ARBA" id="ARBA00022840"/>
    </source>
</evidence>
<dbReference type="FunFam" id="3.40.50.300:FF:001091">
    <property type="entry name" value="Probable disease resistance protein At1g61300"/>
    <property type="match status" value="1"/>
</dbReference>
<reference evidence="10" key="1">
    <citation type="journal article" date="2013" name="Nat. Biotechnol.">
        <title>Draft genome sequence of chickpea (Cicer arietinum) provides a resource for trait improvement.</title>
        <authorList>
            <person name="Varshney R.K."/>
            <person name="Song C."/>
            <person name="Saxena R.K."/>
            <person name="Azam S."/>
            <person name="Yu S."/>
            <person name="Sharpe A.G."/>
            <person name="Cannon S."/>
            <person name="Baek J."/>
            <person name="Rosen B.D."/>
            <person name="Tar'an B."/>
            <person name="Millan T."/>
            <person name="Zhang X."/>
            <person name="Ramsay L.D."/>
            <person name="Iwata A."/>
            <person name="Wang Y."/>
            <person name="Nelson W."/>
            <person name="Farmer A.D."/>
            <person name="Gaur P.M."/>
            <person name="Soderlund C."/>
            <person name="Penmetsa R.V."/>
            <person name="Xu C."/>
            <person name="Bharti A.K."/>
            <person name="He W."/>
            <person name="Winter P."/>
            <person name="Zhao S."/>
            <person name="Hane J.K."/>
            <person name="Carrasquilla-Garcia N."/>
            <person name="Condie J.A."/>
            <person name="Upadhyaya H.D."/>
            <person name="Luo M.C."/>
            <person name="Thudi M."/>
            <person name="Gowda C.L."/>
            <person name="Singh N.P."/>
            <person name="Lichtenzveig J."/>
            <person name="Gali K.K."/>
            <person name="Rubio J."/>
            <person name="Nadarajan N."/>
            <person name="Dolezel J."/>
            <person name="Bansal K.C."/>
            <person name="Xu X."/>
            <person name="Edwards D."/>
            <person name="Zhang G."/>
            <person name="Kahl G."/>
            <person name="Gil J."/>
            <person name="Singh K.B."/>
            <person name="Datta S.K."/>
            <person name="Jackson S.A."/>
            <person name="Wang J."/>
            <person name="Cook D.R."/>
        </authorList>
    </citation>
    <scope>NUCLEOTIDE SEQUENCE [LARGE SCALE GENOMIC DNA]</scope>
    <source>
        <strain evidence="10">cv. CDC Frontier</strain>
    </source>
</reference>
<dbReference type="Gene3D" id="1.20.5.4130">
    <property type="match status" value="1"/>
</dbReference>
<dbReference type="OrthoDB" id="1896560at2759"/>
<dbReference type="Gene3D" id="1.10.10.10">
    <property type="entry name" value="Winged helix-like DNA-binding domain superfamily/Winged helix DNA-binding domain"/>
    <property type="match status" value="1"/>
</dbReference>
<evidence type="ECO:0000259" key="8">
    <source>
        <dbReference type="Pfam" id="PF23559"/>
    </source>
</evidence>
<dbReference type="GO" id="GO:0006952">
    <property type="term" value="P:defense response"/>
    <property type="evidence" value="ECO:0007669"/>
    <property type="project" value="UniProtKB-KW"/>
</dbReference>
<proteinExistence type="predicted"/>
<keyword evidence="5" id="KW-0067">ATP-binding</keyword>
<dbReference type="InterPro" id="IPR042197">
    <property type="entry name" value="Apaf_helical"/>
</dbReference>
<dbReference type="RefSeq" id="XP_004498674.1">
    <property type="nucleotide sequence ID" value="XM_004498617.3"/>
</dbReference>
<feature type="domain" description="NB-ARC" evidence="6">
    <location>
        <begin position="169"/>
        <end position="352"/>
    </location>
</feature>
<sequence>MATVVAEAFLSAFVEVLLEKIISTEFVNFFRSKKLDVLLLENLKLTLLSLQAVLNDAEEKQITNPAVKQWLDNLRDVVFEADDLLDKINTEALRSKVNKVRNILSSSFKQSYGLINFDIQRLFERLERFARKGHLLGLKEGASCRVWNGTPTSSVVDESAIYGRDCDRKKLKEFLMHARDDGNKIGVISIVGMGGVGKTTLAKLLYNDPEVNEKFDLKGWAYISKDFDIVRVTKTLLESATLESIDTTIHTEFVTSRRTDTSDLNNLQVQLQQNLNHKTFLLVLDDMWDGSYVDWNNLKDIFNVGEMGSKIIITTRDERVALATQTFLPIHYLTPLQSDECWSLLSKHAFGASNYRLQSNLEVIGKEIAKKCDGLPLAAVALGGLLRTKLTRNDWNDVLKSNIWNLPNVEVQPVLLSSYHYLPAPLKRCLAYCSIFPKNSILKKNMVVQLWIAEGLVHKSKRQKSWERVGEEYFDELVSRSLIRRRSIDGEEFYEMHNLINDLATMVSSPYCIKLDEHELNDKVRHLSYNRKKYDSYNKFDKLYGLKGLRTFLALPLQEPGWLLYSISDRVLRDLLPAMKQLRVLSLSNYTSITELPNSVGNLISLRYLNLSNTAIERLPSVTCNLYNLQTLLLFGCLCLIELPEEMGKLVNLRNLDIRGTQLKEIPVQIARLQNLQTLSDFAISNHRDGLKARELGKFPHLKGNLSISKLQNINDPFDAFEANLKMKEQIDNLELQWIPHGSNDTTSQSSQIEALVLEQLQPSTNLKNLTIKGYGGTSFPNWLGDSLFNNMVYLHISGCDHCSLLPPVGQLHGLKKLTISSMKSIKSVGSEFYGSGSFPSFQPFPSLETLDFEEMPKWEEWNLIGGAAIEFPNLRNLSLETCPILKGNVPRNLPSLIALELRSCDLLLESGHSANQIIQLKWYPLNSLRQLTLVGFPSLMSFPRHGLPKTLQSLTIHDCENLEFLPCESLPNYSPLEDITIFYSCNSMASFTLGSLPVLKNLHISGCKNLKSIFIAEEDDSQSLSFIQSITIWHCDELASFSLSGFSTPNLIRFEVCWCKKLHSLPEPIDTFPYIQELRIVDLPNLQHFAKEGLPIILRELTVGGILCNTNITKWGLERLTCLSELHIWGDDIMNAFMKVEVPLLPASVISLHISLLYDIKCLDGKWFRHLTSLQNLECSFCDNLKSLPEQGLPSSLFVLSISQCPLLEASWRRKRGKEWRKIAYIPCIVINNKIIT</sequence>
<dbReference type="InterPro" id="IPR056789">
    <property type="entry name" value="LRR_R13L1-DRL21"/>
</dbReference>
<keyword evidence="2" id="KW-0677">Repeat</keyword>
<keyword evidence="1" id="KW-0433">Leucine-rich repeat</keyword>
<dbReference type="InterPro" id="IPR027417">
    <property type="entry name" value="P-loop_NTPase"/>
</dbReference>